<dbReference type="SUPFAM" id="SSF53850">
    <property type="entry name" value="Periplasmic binding protein-like II"/>
    <property type="match status" value="1"/>
</dbReference>
<gene>
    <name evidence="6" type="ORF">GW579_02040</name>
</gene>
<dbReference type="AlphaFoldDB" id="A0A6M2AY37"/>
<dbReference type="Pfam" id="PF00126">
    <property type="entry name" value="HTH_1"/>
    <property type="match status" value="1"/>
</dbReference>
<dbReference type="EMBL" id="JAADJS010000001">
    <property type="protein sequence ID" value="NGX85866.1"/>
    <property type="molecule type" value="Genomic_DNA"/>
</dbReference>
<dbReference type="GO" id="GO:0003677">
    <property type="term" value="F:DNA binding"/>
    <property type="evidence" value="ECO:0007669"/>
    <property type="project" value="UniProtKB-KW"/>
</dbReference>
<feature type="domain" description="HTH lysR-type" evidence="5">
    <location>
        <begin position="16"/>
        <end position="66"/>
    </location>
</feature>
<dbReference type="Proteomes" id="UP000476696">
    <property type="component" value="Unassembled WGS sequence"/>
</dbReference>
<organism evidence="6 7">
    <name type="scientific">Rahnella contaminans</name>
    <dbReference type="NCBI Taxonomy" id="2703882"/>
    <lineage>
        <taxon>Bacteria</taxon>
        <taxon>Pseudomonadati</taxon>
        <taxon>Pseudomonadota</taxon>
        <taxon>Gammaproteobacteria</taxon>
        <taxon>Enterobacterales</taxon>
        <taxon>Yersiniaceae</taxon>
        <taxon>Rahnella</taxon>
    </lineage>
</organism>
<dbReference type="InterPro" id="IPR036388">
    <property type="entry name" value="WH-like_DNA-bd_sf"/>
</dbReference>
<protein>
    <submittedName>
        <fullName evidence="6">LysR family transcriptional regulator</fullName>
    </submittedName>
</protein>
<dbReference type="InterPro" id="IPR050389">
    <property type="entry name" value="LysR-type_TF"/>
</dbReference>
<evidence type="ECO:0000259" key="5">
    <source>
        <dbReference type="PROSITE" id="PS50931"/>
    </source>
</evidence>
<dbReference type="PANTHER" id="PTHR30118">
    <property type="entry name" value="HTH-TYPE TRANSCRIPTIONAL REGULATOR LEUO-RELATED"/>
    <property type="match status" value="1"/>
</dbReference>
<sequence length="295" mass="34193">MMHLNLSKADIARILIFNTVMKTKSMTQTAHALNISHSSVYMAIKKLRVLYNDELFVHDKKGLLPTEFANRLHTEMLGLHNSQLKVQASADSSHRTHFIFSCAPHLAATVIPLTYQVMQETLSFSLEHKPLPDTPEARIELLLNNKADVIFDYAPVQHDDIYFKRLFTEDYAIVCRKEHPRFSDAISLKEFYQEKQAAVGCLSRFDNLIQESNTDNVFFSSHYYLVLLSMVEVSDIICVIPVNIYLKLHASFNIKSLSYRFKVNTKKTYLYINYLKDPTRIKDKDVLLKKIEKMH</sequence>
<evidence type="ECO:0000313" key="7">
    <source>
        <dbReference type="Proteomes" id="UP000476696"/>
    </source>
</evidence>
<dbReference type="Gene3D" id="1.10.10.10">
    <property type="entry name" value="Winged helix-like DNA-binding domain superfamily/Winged helix DNA-binding domain"/>
    <property type="match status" value="1"/>
</dbReference>
<name>A0A6M2AY37_9GAMM</name>
<keyword evidence="4" id="KW-0804">Transcription</keyword>
<keyword evidence="7" id="KW-1185">Reference proteome</keyword>
<keyword evidence="2" id="KW-0805">Transcription regulation</keyword>
<dbReference type="Pfam" id="PF03466">
    <property type="entry name" value="LysR_substrate"/>
    <property type="match status" value="1"/>
</dbReference>
<evidence type="ECO:0000256" key="4">
    <source>
        <dbReference type="ARBA" id="ARBA00023163"/>
    </source>
</evidence>
<proteinExistence type="inferred from homology"/>
<dbReference type="InterPro" id="IPR005119">
    <property type="entry name" value="LysR_subst-bd"/>
</dbReference>
<evidence type="ECO:0000313" key="6">
    <source>
        <dbReference type="EMBL" id="NGX85866.1"/>
    </source>
</evidence>
<evidence type="ECO:0000256" key="2">
    <source>
        <dbReference type="ARBA" id="ARBA00023015"/>
    </source>
</evidence>
<evidence type="ECO:0000256" key="1">
    <source>
        <dbReference type="ARBA" id="ARBA00009437"/>
    </source>
</evidence>
<reference evidence="6 7" key="1">
    <citation type="submission" date="2020-03" db="EMBL/GenBank/DDBJ databases">
        <title>Rahnella aceri sp. nov., isoated from traditional Jeju Makgeolli.</title>
        <authorList>
            <person name="Kim I.S."/>
            <person name="Jeon D."/>
        </authorList>
    </citation>
    <scope>NUCLEOTIDE SEQUENCE [LARGE SCALE GENOMIC DNA]</scope>
    <source>
        <strain evidence="6 7">Lac-M11</strain>
    </source>
</reference>
<dbReference type="InterPro" id="IPR036390">
    <property type="entry name" value="WH_DNA-bd_sf"/>
</dbReference>
<comment type="similarity">
    <text evidence="1">Belongs to the LysR transcriptional regulatory family.</text>
</comment>
<evidence type="ECO:0000256" key="3">
    <source>
        <dbReference type="ARBA" id="ARBA00023125"/>
    </source>
</evidence>
<keyword evidence="3" id="KW-0238">DNA-binding</keyword>
<accession>A0A6M2AY37</accession>
<dbReference type="PANTHER" id="PTHR30118:SF14">
    <property type="entry name" value="LYSR FAMILY TRANSCRIPTIONAL REGULATOR"/>
    <property type="match status" value="1"/>
</dbReference>
<dbReference type="Gene3D" id="3.40.190.10">
    <property type="entry name" value="Periplasmic binding protein-like II"/>
    <property type="match status" value="2"/>
</dbReference>
<dbReference type="GO" id="GO:0003700">
    <property type="term" value="F:DNA-binding transcription factor activity"/>
    <property type="evidence" value="ECO:0007669"/>
    <property type="project" value="InterPro"/>
</dbReference>
<comment type="caution">
    <text evidence="6">The sequence shown here is derived from an EMBL/GenBank/DDBJ whole genome shotgun (WGS) entry which is preliminary data.</text>
</comment>
<dbReference type="InterPro" id="IPR000847">
    <property type="entry name" value="LysR_HTH_N"/>
</dbReference>
<dbReference type="SUPFAM" id="SSF46785">
    <property type="entry name" value="Winged helix' DNA-binding domain"/>
    <property type="match status" value="1"/>
</dbReference>
<dbReference type="PROSITE" id="PS50931">
    <property type="entry name" value="HTH_LYSR"/>
    <property type="match status" value="1"/>
</dbReference>